<dbReference type="InterPro" id="IPR006566">
    <property type="entry name" value="FBD"/>
</dbReference>
<dbReference type="InterPro" id="IPR032675">
    <property type="entry name" value="LRR_dom_sf"/>
</dbReference>
<dbReference type="Proteomes" id="UP001237642">
    <property type="component" value="Unassembled WGS sequence"/>
</dbReference>
<organism evidence="2 3">
    <name type="scientific">Heracleum sosnowskyi</name>
    <dbReference type="NCBI Taxonomy" id="360622"/>
    <lineage>
        <taxon>Eukaryota</taxon>
        <taxon>Viridiplantae</taxon>
        <taxon>Streptophyta</taxon>
        <taxon>Embryophyta</taxon>
        <taxon>Tracheophyta</taxon>
        <taxon>Spermatophyta</taxon>
        <taxon>Magnoliopsida</taxon>
        <taxon>eudicotyledons</taxon>
        <taxon>Gunneridae</taxon>
        <taxon>Pentapetalae</taxon>
        <taxon>asterids</taxon>
        <taxon>campanulids</taxon>
        <taxon>Apiales</taxon>
        <taxon>Apiaceae</taxon>
        <taxon>Apioideae</taxon>
        <taxon>apioid superclade</taxon>
        <taxon>Tordylieae</taxon>
        <taxon>Tordyliinae</taxon>
        <taxon>Heracleum</taxon>
    </lineage>
</organism>
<dbReference type="PANTHER" id="PTHR31900">
    <property type="entry name" value="F-BOX/RNI SUPERFAMILY PROTEIN-RELATED"/>
    <property type="match status" value="1"/>
</dbReference>
<dbReference type="InterPro" id="IPR001810">
    <property type="entry name" value="F-box_dom"/>
</dbReference>
<evidence type="ECO:0000259" key="1">
    <source>
        <dbReference type="PROSITE" id="PS50181"/>
    </source>
</evidence>
<evidence type="ECO:0000313" key="3">
    <source>
        <dbReference type="Proteomes" id="UP001237642"/>
    </source>
</evidence>
<feature type="domain" description="F-box" evidence="1">
    <location>
        <begin position="17"/>
        <end position="65"/>
    </location>
</feature>
<dbReference type="PROSITE" id="PS50181">
    <property type="entry name" value="FBOX"/>
    <property type="match status" value="1"/>
</dbReference>
<keyword evidence="3" id="KW-1185">Reference proteome</keyword>
<dbReference type="SUPFAM" id="SSF52047">
    <property type="entry name" value="RNI-like"/>
    <property type="match status" value="1"/>
</dbReference>
<protein>
    <submittedName>
        <fullName evidence="2">FBD domain-containing protein</fullName>
    </submittedName>
</protein>
<dbReference type="Pfam" id="PF00646">
    <property type="entry name" value="F-box"/>
    <property type="match status" value="1"/>
</dbReference>
<dbReference type="SMART" id="SM00579">
    <property type="entry name" value="FBD"/>
    <property type="match status" value="1"/>
</dbReference>
<dbReference type="Pfam" id="PF24758">
    <property type="entry name" value="LRR_At5g56370"/>
    <property type="match status" value="1"/>
</dbReference>
<dbReference type="PANTHER" id="PTHR31900:SF34">
    <property type="entry name" value="EMB|CAB62440.1-RELATED"/>
    <property type="match status" value="1"/>
</dbReference>
<dbReference type="SMART" id="SM00256">
    <property type="entry name" value="FBOX"/>
    <property type="match status" value="1"/>
</dbReference>
<proteinExistence type="predicted"/>
<dbReference type="SUPFAM" id="SSF81383">
    <property type="entry name" value="F-box domain"/>
    <property type="match status" value="1"/>
</dbReference>
<reference evidence="2" key="1">
    <citation type="submission" date="2023-02" db="EMBL/GenBank/DDBJ databases">
        <title>Genome of toxic invasive species Heracleum sosnowskyi carries increased number of genes despite the absence of recent whole-genome duplications.</title>
        <authorList>
            <person name="Schelkunov M."/>
            <person name="Shtratnikova V."/>
            <person name="Makarenko M."/>
            <person name="Klepikova A."/>
            <person name="Omelchenko D."/>
            <person name="Novikova G."/>
            <person name="Obukhova E."/>
            <person name="Bogdanov V."/>
            <person name="Penin A."/>
            <person name="Logacheva M."/>
        </authorList>
    </citation>
    <scope>NUCLEOTIDE SEQUENCE</scope>
    <source>
        <strain evidence="2">Hsosn_3</strain>
        <tissue evidence="2">Leaf</tissue>
    </source>
</reference>
<dbReference type="Pfam" id="PF08387">
    <property type="entry name" value="FBD"/>
    <property type="match status" value="1"/>
</dbReference>
<dbReference type="EMBL" id="JAUIZM010000005">
    <property type="protein sequence ID" value="KAK1384710.1"/>
    <property type="molecule type" value="Genomic_DNA"/>
</dbReference>
<sequence length="460" mass="52549">MASKRSKTKRSKTSSTTDRISDLPDLLLLTILSFLPFHSAVSTSLLSKRWRPLCMSLSNLHFDDSDGEKSGPPFISRVDKFLMNRENELVIEEFGLKCNGDYDRTLVNTWIHKALELQVKNVSLELCIRGGLYQLLPDMYTYGRFEVLRLKWRILVDIPSNFYFSRLKVLEFYYVQFSSYESVTELLLNCPVLESLVIQRCKYQSGCCLTVCGSALKNLTLKTAEGNDQESKLKIVIDTPALETLKVGDSAFTDIFVKDTLLSLRTAHFSVGIDRDVLRESLFRLLDNSFHVESLTLTDKAVGALDGDTRYGLSIYHNVNCGSDYEFPIFHNLIKLELRVDNWTCWKLLPKILASSPNLQTLLLPWGVDLGHTSQRHDYCLWSWPRPVPECLLSNLKTIEYGAFHGTNDELSLFEFLLLDGRALQKISIDCSDLKRKSKIQKELLTYGRGSQSCKIEFID</sequence>
<dbReference type="InterPro" id="IPR050232">
    <property type="entry name" value="FBL13/AtMIF1-like"/>
</dbReference>
<evidence type="ECO:0000313" key="2">
    <source>
        <dbReference type="EMBL" id="KAK1384710.1"/>
    </source>
</evidence>
<accession>A0AAD8IF93</accession>
<comment type="caution">
    <text evidence="2">The sequence shown here is derived from an EMBL/GenBank/DDBJ whole genome shotgun (WGS) entry which is preliminary data.</text>
</comment>
<name>A0AAD8IF93_9APIA</name>
<dbReference type="AlphaFoldDB" id="A0AAD8IF93"/>
<dbReference type="Gene3D" id="3.80.10.10">
    <property type="entry name" value="Ribonuclease Inhibitor"/>
    <property type="match status" value="1"/>
</dbReference>
<reference evidence="2" key="2">
    <citation type="submission" date="2023-05" db="EMBL/GenBank/DDBJ databases">
        <authorList>
            <person name="Schelkunov M.I."/>
        </authorList>
    </citation>
    <scope>NUCLEOTIDE SEQUENCE</scope>
    <source>
        <strain evidence="2">Hsosn_3</strain>
        <tissue evidence="2">Leaf</tissue>
    </source>
</reference>
<dbReference type="InterPro" id="IPR036047">
    <property type="entry name" value="F-box-like_dom_sf"/>
</dbReference>
<dbReference type="Gene3D" id="1.20.1280.50">
    <property type="match status" value="1"/>
</dbReference>
<gene>
    <name evidence="2" type="ORF">POM88_022445</name>
</gene>
<dbReference type="InterPro" id="IPR055411">
    <property type="entry name" value="LRR_FXL15/At3g58940/PEG3-like"/>
</dbReference>